<dbReference type="EMBL" id="KL142386">
    <property type="protein sequence ID" value="KDR73290.1"/>
    <property type="molecule type" value="Genomic_DNA"/>
</dbReference>
<accession>A0A067SQQ8</accession>
<dbReference type="OrthoDB" id="3365698at2759"/>
<gene>
    <name evidence="1" type="ORF">GALMADRAFT_158383</name>
</gene>
<evidence type="ECO:0000313" key="1">
    <source>
        <dbReference type="EMBL" id="KDR73290.1"/>
    </source>
</evidence>
<reference evidence="2" key="1">
    <citation type="journal article" date="2014" name="Proc. Natl. Acad. Sci. U.S.A.">
        <title>Extensive sampling of basidiomycete genomes demonstrates inadequacy of the white-rot/brown-rot paradigm for wood decay fungi.</title>
        <authorList>
            <person name="Riley R."/>
            <person name="Salamov A.A."/>
            <person name="Brown D.W."/>
            <person name="Nagy L.G."/>
            <person name="Floudas D."/>
            <person name="Held B.W."/>
            <person name="Levasseur A."/>
            <person name="Lombard V."/>
            <person name="Morin E."/>
            <person name="Otillar R."/>
            <person name="Lindquist E.A."/>
            <person name="Sun H."/>
            <person name="LaButti K.M."/>
            <person name="Schmutz J."/>
            <person name="Jabbour D."/>
            <person name="Luo H."/>
            <person name="Baker S.E."/>
            <person name="Pisabarro A.G."/>
            <person name="Walton J.D."/>
            <person name="Blanchette R.A."/>
            <person name="Henrissat B."/>
            <person name="Martin F."/>
            <person name="Cullen D."/>
            <person name="Hibbett D.S."/>
            <person name="Grigoriev I.V."/>
        </authorList>
    </citation>
    <scope>NUCLEOTIDE SEQUENCE [LARGE SCALE GENOMIC DNA]</scope>
    <source>
        <strain evidence="2">CBS 339.88</strain>
    </source>
</reference>
<name>A0A067SQQ8_GALM3</name>
<dbReference type="SUPFAM" id="SSF81383">
    <property type="entry name" value="F-box domain"/>
    <property type="match status" value="1"/>
</dbReference>
<keyword evidence="2" id="KW-1185">Reference proteome</keyword>
<sequence length="494" mass="56098">MENHIFKLDRDVIWNVFLINADMECIAEHKVPAVHTLRHTSQVCSAWRDLTLSSPSLWARVINFDFLRGEGWRKEVLNRTGRSPLSVRGDTDQEVIIPLLAENWSRIRYLNLAFLRSAPEKFRQDTDLWHLLARPATVLESFQLSLHVLKPEYWEPDQIVSPPDFTIFDNHAPLLKHFSTSGINPNIGADWSLQLRHLALSIPIPVHELLEALSHLRLLETFVSHAIIRGDAERSRTLPKISLPQLKNIRIYSTMDITPNMIFLAQIEPVQGRVLTFDTDTKPNSPDGYISDLRPISVTSKVLSMYSNQAGLGASTQLTLQLYEFVFGLSGFLPARRQFRFSLGFHPRFRGDDTLSQLLSALYSPIFHHTRTLKLYVGEGCGLSPIDPNFINCIASFPSLDILYTDSTTLDFLLRLPEDVLKSAFPVMREIQMRSLLMYEIAPVRTFIHSRSVLGVPISILTVNGTEWWNSENSESLEECFAARLGIGVPAGTR</sequence>
<organism evidence="1 2">
    <name type="scientific">Galerina marginata (strain CBS 339.88)</name>
    <dbReference type="NCBI Taxonomy" id="685588"/>
    <lineage>
        <taxon>Eukaryota</taxon>
        <taxon>Fungi</taxon>
        <taxon>Dikarya</taxon>
        <taxon>Basidiomycota</taxon>
        <taxon>Agaricomycotina</taxon>
        <taxon>Agaricomycetes</taxon>
        <taxon>Agaricomycetidae</taxon>
        <taxon>Agaricales</taxon>
        <taxon>Agaricineae</taxon>
        <taxon>Strophariaceae</taxon>
        <taxon>Galerina</taxon>
    </lineage>
</organism>
<evidence type="ECO:0000313" key="2">
    <source>
        <dbReference type="Proteomes" id="UP000027222"/>
    </source>
</evidence>
<dbReference type="Proteomes" id="UP000027222">
    <property type="component" value="Unassembled WGS sequence"/>
</dbReference>
<protein>
    <recommendedName>
        <fullName evidence="3">F-box domain-containing protein</fullName>
    </recommendedName>
</protein>
<proteinExistence type="predicted"/>
<evidence type="ECO:0008006" key="3">
    <source>
        <dbReference type="Google" id="ProtNLM"/>
    </source>
</evidence>
<dbReference type="InterPro" id="IPR036047">
    <property type="entry name" value="F-box-like_dom_sf"/>
</dbReference>
<dbReference type="HOGENOM" id="CLU_030662_0_0_1"/>
<dbReference type="AlphaFoldDB" id="A0A067SQQ8"/>